<accession>A0ABV5FI00</accession>
<reference evidence="1 2" key="1">
    <citation type="submission" date="2024-09" db="EMBL/GenBank/DDBJ databases">
        <authorList>
            <person name="Sun Q."/>
            <person name="Mori K."/>
        </authorList>
    </citation>
    <scope>NUCLEOTIDE SEQUENCE [LARGE SCALE GENOMIC DNA]</scope>
    <source>
        <strain evidence="1 2">CECT 7908</strain>
    </source>
</reference>
<proteinExistence type="predicted"/>
<organism evidence="1 2">
    <name type="scientific">Flavobacterium branchiarum</name>
    <dbReference type="NCBI Taxonomy" id="1114870"/>
    <lineage>
        <taxon>Bacteria</taxon>
        <taxon>Pseudomonadati</taxon>
        <taxon>Bacteroidota</taxon>
        <taxon>Flavobacteriia</taxon>
        <taxon>Flavobacteriales</taxon>
        <taxon>Flavobacteriaceae</taxon>
        <taxon>Flavobacterium</taxon>
    </lineage>
</organism>
<gene>
    <name evidence="1" type="ORF">ACFFUQ_04040</name>
</gene>
<sequence length="176" mass="19752">MKKIITLFAIIGLVAFSSCEGPEGPIGPPGFDAPLPQAFQINNVDLVRKTNFKYEFSNAFAAYVDGDLFNDETVLIYRKIGQINSATPIWQLIPKTTNFDNGDVVDYFFDFSKVDFLITVIGSFNLNEVPDFIRNQTFRVVIMPSALMKASVNKNNYSEVMSALNIKESQVQNINF</sequence>
<dbReference type="PROSITE" id="PS51257">
    <property type="entry name" value="PROKAR_LIPOPROTEIN"/>
    <property type="match status" value="1"/>
</dbReference>
<comment type="caution">
    <text evidence="1">The sequence shown here is derived from an EMBL/GenBank/DDBJ whole genome shotgun (WGS) entry which is preliminary data.</text>
</comment>
<protein>
    <recommendedName>
        <fullName evidence="3">Dihydrolipoamide dehydrogenase</fullName>
    </recommendedName>
</protein>
<dbReference type="Proteomes" id="UP001589589">
    <property type="component" value="Unassembled WGS sequence"/>
</dbReference>
<evidence type="ECO:0000313" key="1">
    <source>
        <dbReference type="EMBL" id="MFB9063181.1"/>
    </source>
</evidence>
<dbReference type="EMBL" id="JBHMEX010000013">
    <property type="protein sequence ID" value="MFB9063181.1"/>
    <property type="molecule type" value="Genomic_DNA"/>
</dbReference>
<evidence type="ECO:0008006" key="3">
    <source>
        <dbReference type="Google" id="ProtNLM"/>
    </source>
</evidence>
<dbReference type="RefSeq" id="WP_290266011.1">
    <property type="nucleotide sequence ID" value="NZ_JAUFQQ010000005.1"/>
</dbReference>
<keyword evidence="2" id="KW-1185">Reference proteome</keyword>
<evidence type="ECO:0000313" key="2">
    <source>
        <dbReference type="Proteomes" id="UP001589589"/>
    </source>
</evidence>
<name>A0ABV5FI00_9FLAO</name>